<feature type="domain" description="GHMP kinase N-terminal" evidence="11">
    <location>
        <begin position="67"/>
        <end position="142"/>
    </location>
</feature>
<organism evidence="13 14">
    <name type="scientific">Blastochloris tepida</name>
    <dbReference type="NCBI Taxonomy" id="2233851"/>
    <lineage>
        <taxon>Bacteria</taxon>
        <taxon>Pseudomonadati</taxon>
        <taxon>Pseudomonadota</taxon>
        <taxon>Alphaproteobacteria</taxon>
        <taxon>Hyphomicrobiales</taxon>
        <taxon>Blastochloridaceae</taxon>
        <taxon>Blastochloris</taxon>
    </lineage>
</organism>
<keyword evidence="6 10" id="KW-0418">Kinase</keyword>
<dbReference type="Proteomes" id="UP000266934">
    <property type="component" value="Chromosome"/>
</dbReference>
<comment type="similarity">
    <text evidence="1 10">Belongs to the GHMP kinase family. IspE subfamily.</text>
</comment>
<dbReference type="InterPro" id="IPR014721">
    <property type="entry name" value="Ribsml_uS5_D2-typ_fold_subgr"/>
</dbReference>
<feature type="active site" evidence="10">
    <location>
        <position position="10"/>
    </location>
</feature>
<evidence type="ECO:0000256" key="8">
    <source>
        <dbReference type="ARBA" id="ARBA00023229"/>
    </source>
</evidence>
<dbReference type="PIRSF" id="PIRSF010376">
    <property type="entry name" value="IspE"/>
    <property type="match status" value="1"/>
</dbReference>
<dbReference type="GO" id="GO:0016114">
    <property type="term" value="P:terpenoid biosynthetic process"/>
    <property type="evidence" value="ECO:0007669"/>
    <property type="project" value="InterPro"/>
</dbReference>
<gene>
    <name evidence="10 13" type="primary">ispE</name>
    <name evidence="13" type="ORF">BLTE_24530</name>
</gene>
<reference evidence="13 14" key="1">
    <citation type="submission" date="2018-08" db="EMBL/GenBank/DDBJ databases">
        <title>Complete genome sequencing of Blastochloris tepida GI.</title>
        <authorList>
            <person name="Tsukatani Y."/>
            <person name="Mori H."/>
        </authorList>
    </citation>
    <scope>NUCLEOTIDE SEQUENCE [LARGE SCALE GENOMIC DNA]</scope>
    <source>
        <strain evidence="13 14">GI</strain>
    </source>
</reference>
<dbReference type="GO" id="GO:0019288">
    <property type="term" value="P:isopentenyl diphosphate biosynthetic process, methylerythritol 4-phosphate pathway"/>
    <property type="evidence" value="ECO:0007669"/>
    <property type="project" value="UniProtKB-UniRule"/>
</dbReference>
<dbReference type="Gene3D" id="3.30.70.890">
    <property type="entry name" value="GHMP kinase, C-terminal domain"/>
    <property type="match status" value="1"/>
</dbReference>
<dbReference type="RefSeq" id="WP_126400952.1">
    <property type="nucleotide sequence ID" value="NZ_AP018907.1"/>
</dbReference>
<dbReference type="InterPro" id="IPR036554">
    <property type="entry name" value="GHMP_kinase_C_sf"/>
</dbReference>
<accession>A0A348G2I5</accession>
<evidence type="ECO:0000256" key="4">
    <source>
        <dbReference type="ARBA" id="ARBA00022679"/>
    </source>
</evidence>
<keyword evidence="5 10" id="KW-0547">Nucleotide-binding</keyword>
<dbReference type="Pfam" id="PF00288">
    <property type="entry name" value="GHMP_kinases_N"/>
    <property type="match status" value="1"/>
</dbReference>
<protein>
    <recommendedName>
        <fullName evidence="3 10">4-diphosphocytidyl-2-C-methyl-D-erythritol kinase</fullName>
        <shortName evidence="10">CMK</shortName>
        <ecNumber evidence="2 10">2.7.1.148</ecNumber>
    </recommendedName>
    <alternativeName>
        <fullName evidence="9 10">4-(cytidine-5'-diphospho)-2-C-methyl-D-erythritol kinase</fullName>
    </alternativeName>
</protein>
<evidence type="ECO:0000256" key="5">
    <source>
        <dbReference type="ARBA" id="ARBA00022741"/>
    </source>
</evidence>
<dbReference type="Gene3D" id="3.30.230.10">
    <property type="match status" value="1"/>
</dbReference>
<evidence type="ECO:0000256" key="2">
    <source>
        <dbReference type="ARBA" id="ARBA00012052"/>
    </source>
</evidence>
<comment type="pathway">
    <text evidence="10">Isoprenoid biosynthesis; isopentenyl diphosphate biosynthesis via DXP pathway; isopentenyl diphosphate from 1-deoxy-D-xylulose 5-phosphate: step 3/6.</text>
</comment>
<dbReference type="InterPro" id="IPR006204">
    <property type="entry name" value="GHMP_kinase_N_dom"/>
</dbReference>
<keyword evidence="14" id="KW-1185">Reference proteome</keyword>
<dbReference type="KEGG" id="blag:BLTE_24530"/>
<dbReference type="EC" id="2.7.1.148" evidence="2 10"/>
<dbReference type="OrthoDB" id="9809438at2"/>
<evidence type="ECO:0000313" key="13">
    <source>
        <dbReference type="EMBL" id="BBF93768.1"/>
    </source>
</evidence>
<dbReference type="InterPro" id="IPR013750">
    <property type="entry name" value="GHMP_kinase_C_dom"/>
</dbReference>
<keyword evidence="8 10" id="KW-0414">Isoprene biosynthesis</keyword>
<feature type="active site" evidence="10">
    <location>
        <position position="137"/>
    </location>
</feature>
<dbReference type="GO" id="GO:0005524">
    <property type="term" value="F:ATP binding"/>
    <property type="evidence" value="ECO:0007669"/>
    <property type="project" value="UniProtKB-UniRule"/>
</dbReference>
<evidence type="ECO:0000259" key="11">
    <source>
        <dbReference type="Pfam" id="PF00288"/>
    </source>
</evidence>
<feature type="binding site" evidence="10">
    <location>
        <begin position="95"/>
        <end position="105"/>
    </location>
    <ligand>
        <name>ATP</name>
        <dbReference type="ChEBI" id="CHEBI:30616"/>
    </ligand>
</feature>
<proteinExistence type="inferred from homology"/>
<dbReference type="SUPFAM" id="SSF55060">
    <property type="entry name" value="GHMP Kinase, C-terminal domain"/>
    <property type="match status" value="1"/>
</dbReference>
<keyword evidence="7 10" id="KW-0067">ATP-binding</keyword>
<evidence type="ECO:0000256" key="7">
    <source>
        <dbReference type="ARBA" id="ARBA00022840"/>
    </source>
</evidence>
<dbReference type="UniPathway" id="UPA00056">
    <property type="reaction ID" value="UER00094"/>
</dbReference>
<dbReference type="AlphaFoldDB" id="A0A348G2I5"/>
<dbReference type="InterPro" id="IPR004424">
    <property type="entry name" value="IspE"/>
</dbReference>
<dbReference type="NCBIfam" id="NF011202">
    <property type="entry name" value="PRK14608.1"/>
    <property type="match status" value="1"/>
</dbReference>
<evidence type="ECO:0000256" key="10">
    <source>
        <dbReference type="HAMAP-Rule" id="MF_00061"/>
    </source>
</evidence>
<comment type="catalytic activity">
    <reaction evidence="10">
        <text>4-CDP-2-C-methyl-D-erythritol + ATP = 4-CDP-2-C-methyl-D-erythritol 2-phosphate + ADP + H(+)</text>
        <dbReference type="Rhea" id="RHEA:18437"/>
        <dbReference type="ChEBI" id="CHEBI:15378"/>
        <dbReference type="ChEBI" id="CHEBI:30616"/>
        <dbReference type="ChEBI" id="CHEBI:57823"/>
        <dbReference type="ChEBI" id="CHEBI:57919"/>
        <dbReference type="ChEBI" id="CHEBI:456216"/>
        <dbReference type="EC" id="2.7.1.148"/>
    </reaction>
</comment>
<evidence type="ECO:0000256" key="6">
    <source>
        <dbReference type="ARBA" id="ARBA00022777"/>
    </source>
</evidence>
<name>A0A348G2I5_9HYPH</name>
<dbReference type="InterPro" id="IPR020568">
    <property type="entry name" value="Ribosomal_Su5_D2-typ_SF"/>
</dbReference>
<evidence type="ECO:0000313" key="14">
    <source>
        <dbReference type="Proteomes" id="UP000266934"/>
    </source>
</evidence>
<dbReference type="SUPFAM" id="SSF54211">
    <property type="entry name" value="Ribosomal protein S5 domain 2-like"/>
    <property type="match status" value="1"/>
</dbReference>
<dbReference type="GO" id="GO:0050515">
    <property type="term" value="F:4-(cytidine 5'-diphospho)-2-C-methyl-D-erythritol kinase activity"/>
    <property type="evidence" value="ECO:0007669"/>
    <property type="project" value="UniProtKB-UniRule"/>
</dbReference>
<dbReference type="HAMAP" id="MF_00061">
    <property type="entry name" value="IspE"/>
    <property type="match status" value="1"/>
</dbReference>
<comment type="function">
    <text evidence="10">Catalyzes the phosphorylation of the position 2 hydroxy group of 4-diphosphocytidyl-2C-methyl-D-erythritol.</text>
</comment>
<evidence type="ECO:0000259" key="12">
    <source>
        <dbReference type="Pfam" id="PF08544"/>
    </source>
</evidence>
<dbReference type="PANTHER" id="PTHR43527">
    <property type="entry name" value="4-DIPHOSPHOCYTIDYL-2-C-METHYL-D-ERYTHRITOL KINASE, CHLOROPLASTIC"/>
    <property type="match status" value="1"/>
</dbReference>
<evidence type="ECO:0000256" key="9">
    <source>
        <dbReference type="ARBA" id="ARBA00032554"/>
    </source>
</evidence>
<feature type="domain" description="GHMP kinase C-terminal" evidence="12">
    <location>
        <begin position="217"/>
        <end position="277"/>
    </location>
</feature>
<dbReference type="EMBL" id="AP018907">
    <property type="protein sequence ID" value="BBF93768.1"/>
    <property type="molecule type" value="Genomic_DNA"/>
</dbReference>
<dbReference type="Pfam" id="PF08544">
    <property type="entry name" value="GHMP_kinases_C"/>
    <property type="match status" value="1"/>
</dbReference>
<keyword evidence="4 10" id="KW-0808">Transferase</keyword>
<dbReference type="PANTHER" id="PTHR43527:SF2">
    <property type="entry name" value="4-DIPHOSPHOCYTIDYL-2-C-METHYL-D-ERYTHRITOL KINASE, CHLOROPLASTIC"/>
    <property type="match status" value="1"/>
</dbReference>
<sequence>MPYIDRAPAKINLTLHVAGRRSDGWHMLESLVVFAGFGDTLTLEPDGPLALDVAGPTAAKAGPQDDNLVLKAARALAAEVPGLTAGRFVLTKRLPVAAGLGGGSADAAAALRLLARANGLAPHDRRLYAAACATGADVPVCLSHCARIMRGTGHDLGPPLALPPLPAVLVNPGVPVATVGVFRALAIPPGTDIGSDHPAEDRIPGSREALIAALTGLRNDLEPPARALAPEVGTAIEAVAATAGVRLVRMSGSGATVFGLYATPRDASRAAAKLRAAHPGWWARATLLR</sequence>
<evidence type="ECO:0000256" key="3">
    <source>
        <dbReference type="ARBA" id="ARBA00017473"/>
    </source>
</evidence>
<evidence type="ECO:0000256" key="1">
    <source>
        <dbReference type="ARBA" id="ARBA00009684"/>
    </source>
</evidence>